<dbReference type="Proteomes" id="UP000799753">
    <property type="component" value="Unassembled WGS sequence"/>
</dbReference>
<dbReference type="GO" id="GO:0005654">
    <property type="term" value="C:nucleoplasm"/>
    <property type="evidence" value="ECO:0007669"/>
    <property type="project" value="UniProtKB-SubCell"/>
</dbReference>
<gene>
    <name evidence="13" type="ORF">P280DRAFT_502280</name>
</gene>
<keyword evidence="9 10" id="KW-0539">Nucleus</keyword>
<feature type="compositionally biased region" description="Acidic residues" evidence="11">
    <location>
        <begin position="3997"/>
        <end position="4013"/>
    </location>
</feature>
<dbReference type="InterPro" id="IPR011704">
    <property type="entry name" value="ATPase_dyneun-rel_AAA"/>
</dbReference>
<dbReference type="InterPro" id="IPR012099">
    <property type="entry name" value="Midasin"/>
</dbReference>
<feature type="compositionally biased region" description="Basic and acidic residues" evidence="11">
    <location>
        <begin position="3855"/>
        <end position="3864"/>
    </location>
</feature>
<evidence type="ECO:0000313" key="13">
    <source>
        <dbReference type="EMBL" id="KAF2634774.1"/>
    </source>
</evidence>
<evidence type="ECO:0000256" key="7">
    <source>
        <dbReference type="ARBA" id="ARBA00022840"/>
    </source>
</evidence>
<dbReference type="PANTHER" id="PTHR48103">
    <property type="entry name" value="MIDASIN-RELATED"/>
    <property type="match status" value="1"/>
</dbReference>
<dbReference type="SMART" id="SM00382">
    <property type="entry name" value="AAA"/>
    <property type="match status" value="6"/>
</dbReference>
<reference evidence="13" key="1">
    <citation type="journal article" date="2020" name="Stud. Mycol.">
        <title>101 Dothideomycetes genomes: a test case for predicting lifestyles and emergence of pathogens.</title>
        <authorList>
            <person name="Haridas S."/>
            <person name="Albert R."/>
            <person name="Binder M."/>
            <person name="Bloem J."/>
            <person name="Labutti K."/>
            <person name="Salamov A."/>
            <person name="Andreopoulos B."/>
            <person name="Baker S."/>
            <person name="Barry K."/>
            <person name="Bills G."/>
            <person name="Bluhm B."/>
            <person name="Cannon C."/>
            <person name="Castanera R."/>
            <person name="Culley D."/>
            <person name="Daum C."/>
            <person name="Ezra D."/>
            <person name="Gonzalez J."/>
            <person name="Henrissat B."/>
            <person name="Kuo A."/>
            <person name="Liang C."/>
            <person name="Lipzen A."/>
            <person name="Lutzoni F."/>
            <person name="Magnuson J."/>
            <person name="Mondo S."/>
            <person name="Nolan M."/>
            <person name="Ohm R."/>
            <person name="Pangilinan J."/>
            <person name="Park H.-J."/>
            <person name="Ramirez L."/>
            <person name="Alfaro M."/>
            <person name="Sun H."/>
            <person name="Tritt A."/>
            <person name="Yoshinaga Y."/>
            <person name="Zwiers L.-H."/>
            <person name="Turgeon B."/>
            <person name="Goodwin S."/>
            <person name="Spatafora J."/>
            <person name="Crous P."/>
            <person name="Grigoriev I."/>
        </authorList>
    </citation>
    <scope>NUCLEOTIDE SEQUENCE</scope>
    <source>
        <strain evidence="13">CBS 473.64</strain>
    </source>
</reference>
<feature type="compositionally biased region" description="Basic and acidic residues" evidence="11">
    <location>
        <begin position="4134"/>
        <end position="4170"/>
    </location>
</feature>
<dbReference type="InterPro" id="IPR040848">
    <property type="entry name" value="AAA_lid_7"/>
</dbReference>
<dbReference type="GO" id="GO:0005524">
    <property type="term" value="F:ATP binding"/>
    <property type="evidence" value="ECO:0007669"/>
    <property type="project" value="UniProtKB-KW"/>
</dbReference>
<evidence type="ECO:0000256" key="2">
    <source>
        <dbReference type="ARBA" id="ARBA00004642"/>
    </source>
</evidence>
<feature type="compositionally biased region" description="Basic and acidic residues" evidence="11">
    <location>
        <begin position="3902"/>
        <end position="3920"/>
    </location>
</feature>
<comment type="function">
    <text evidence="10">Nuclear chaperone required for maturation and nuclear export of pre-60S ribosome subunits.</text>
</comment>
<evidence type="ECO:0000256" key="4">
    <source>
        <dbReference type="ARBA" id="ARBA00017143"/>
    </source>
</evidence>
<feature type="compositionally biased region" description="Acidic residues" evidence="11">
    <location>
        <begin position="4022"/>
        <end position="4032"/>
    </location>
</feature>
<dbReference type="EMBL" id="MU006814">
    <property type="protein sequence ID" value="KAF2634774.1"/>
    <property type="molecule type" value="Genomic_DNA"/>
</dbReference>
<comment type="subcellular location">
    <subcellularLocation>
        <location evidence="1">Nucleus</location>
        <location evidence="1">Nucleolus</location>
    </subcellularLocation>
    <subcellularLocation>
        <location evidence="2">Nucleus</location>
        <location evidence="2">Nucleoplasm</location>
    </subcellularLocation>
</comment>
<dbReference type="FunFam" id="3.40.50.300:FF:000142">
    <property type="entry name" value="Midasin"/>
    <property type="match status" value="1"/>
</dbReference>
<dbReference type="Pfam" id="PF21108">
    <property type="entry name" value="MDN1_4th"/>
    <property type="match status" value="1"/>
</dbReference>
<feature type="region of interest" description="Disordered" evidence="11">
    <location>
        <begin position="3816"/>
        <end position="3846"/>
    </location>
</feature>
<feature type="compositionally biased region" description="Acidic residues" evidence="11">
    <location>
        <begin position="3963"/>
        <end position="3982"/>
    </location>
</feature>
<dbReference type="GO" id="GO:0016887">
    <property type="term" value="F:ATP hydrolysis activity"/>
    <property type="evidence" value="ECO:0007669"/>
    <property type="project" value="InterPro"/>
</dbReference>
<dbReference type="PROSITE" id="PS50234">
    <property type="entry name" value="VWFA"/>
    <property type="match status" value="1"/>
</dbReference>
<dbReference type="InterPro" id="IPR041190">
    <property type="entry name" value="Midasin_AAA_lid_5"/>
</dbReference>
<dbReference type="InterPro" id="IPR048617">
    <property type="entry name" value="MDN1_AAA_lid_4"/>
</dbReference>
<dbReference type="Gene3D" id="3.40.50.410">
    <property type="entry name" value="von Willebrand factor, type A domain"/>
    <property type="match status" value="1"/>
</dbReference>
<dbReference type="FunFam" id="3.40.50.300:FF:000712">
    <property type="entry name" value="Midasin"/>
    <property type="match status" value="1"/>
</dbReference>
<evidence type="ECO:0000256" key="9">
    <source>
        <dbReference type="ARBA" id="ARBA00023242"/>
    </source>
</evidence>
<dbReference type="InterPro" id="IPR002035">
    <property type="entry name" value="VWF_A"/>
</dbReference>
<dbReference type="FunFam" id="3.40.50.300:FF:001368">
    <property type="entry name" value="Midasin"/>
    <property type="match status" value="1"/>
</dbReference>
<proteinExistence type="inferred from homology"/>
<keyword evidence="6 10" id="KW-0547">Nucleotide-binding</keyword>
<dbReference type="OrthoDB" id="5186at2759"/>
<feature type="compositionally biased region" description="Polar residues" evidence="11">
    <location>
        <begin position="4236"/>
        <end position="4246"/>
    </location>
</feature>
<dbReference type="FunFam" id="3.40.50.300:FF:000582">
    <property type="entry name" value="Midasin"/>
    <property type="match status" value="1"/>
</dbReference>
<dbReference type="GO" id="GO:0030687">
    <property type="term" value="C:preribosome, large subunit precursor"/>
    <property type="evidence" value="ECO:0007669"/>
    <property type="project" value="TreeGrafter"/>
</dbReference>
<dbReference type="GO" id="GO:0000055">
    <property type="term" value="P:ribosomal large subunit export from nucleus"/>
    <property type="evidence" value="ECO:0007669"/>
    <property type="project" value="TreeGrafter"/>
</dbReference>
<evidence type="ECO:0000256" key="6">
    <source>
        <dbReference type="ARBA" id="ARBA00022741"/>
    </source>
</evidence>
<keyword evidence="7 10" id="KW-0067">ATP-binding</keyword>
<dbReference type="Pfam" id="PF17865">
    <property type="entry name" value="AAA_lid_5"/>
    <property type="match status" value="1"/>
</dbReference>
<evidence type="ECO:0000256" key="5">
    <source>
        <dbReference type="ARBA" id="ARBA00022553"/>
    </source>
</evidence>
<evidence type="ECO:0000256" key="10">
    <source>
        <dbReference type="PIRNR" id="PIRNR010340"/>
    </source>
</evidence>
<evidence type="ECO:0000256" key="3">
    <source>
        <dbReference type="ARBA" id="ARBA00007188"/>
    </source>
</evidence>
<dbReference type="GO" id="GO:0000027">
    <property type="term" value="P:ribosomal large subunit assembly"/>
    <property type="evidence" value="ECO:0007669"/>
    <property type="project" value="InterPro"/>
</dbReference>
<dbReference type="CDD" id="cd00009">
    <property type="entry name" value="AAA"/>
    <property type="match status" value="3"/>
</dbReference>
<dbReference type="Pfam" id="PF07728">
    <property type="entry name" value="AAA_5"/>
    <property type="match status" value="9"/>
</dbReference>
<evidence type="ECO:0000256" key="11">
    <source>
        <dbReference type="SAM" id="MobiDB-lite"/>
    </source>
</evidence>
<sequence length="4606" mass="515903">MVSFESLATDALDGQRTDGLFVLNEKLFVEVAARWIQSGVESERKVAAFGRLLPLAPHLAEHVDRFLASTSQSSILGPQTSNLSAHGLRTLKEADTCQLLLGTFRLLSFDCRSFAKYVRPVALESLFHHSSAYVRYLAIRTFALYVHAADHATQELIKKWVGEAEVQGGWEGQSIDYRFLSLWEEKRWKDLRSRLQTSRTEETGPLPLATFQHLSPSTVGVAGILLPRLDGAPSHEKPSELVPTSTTESNLTKIASGLLHSSPLLLTGLAGSGKTLLTRYFAWQLNKLDSMVTLHLNEQSDAKLLVGMYATGAKPGTFSWRPGVLTTAVKEGRWIFIEDLDRAPNEVISTFLPLIERGELLIPNRGETVRAARGFRIIATMRSTLNPAGQQIVPRQNMIGLRFWNPITVQMPELSELEKIISVKYPKLRKHVAGIMRTYARLLELYSDAKFSSENGTSLRALTPRDLLKWCDRIAVLLEQSSSFSVAQMDDIFMEAYDCFAGSLRSEQSRARVMAYVAEELHIDPQRRDHLLQGREVKLEMPPKSSSSGTIRIGRMRLSRHRISKRHTSGRPFSTNDYTLRLLEKIAVAVNRQEPLLLVGETGTGKTTCIQYLAEQLGRKMVAFNLSQQSESGDLLGGYKPVNVRSLVIPLKDEFDNLFDTTFSRKKNQRFIEMLGKRVAKGEWKRVCTLWREALKMVDAARKAHESHTLSPDPDGGQPKKKRKVESLPVNFPGARWEKFAADLHDLEAQLANGSEAFAFSFLEGNIVKAVRNGDWVLLDEINLASSDTLEALADLLGSGPDGTPSILLTETGNVERVVAHPNFRVFAAMNPATDVGKKDLPPGIRSRFTELYVESPDGDRKSLQNIVEKYLGGDSHDPAIVKIASDVTKLYLKIQELAKANMLVDGADQKAHFSLRTLTRTLSYAREIAPSCSLRRALFEGFHMSFLTFLGRASEDLVAPLIKEHLFPQKAVLKAELGKPLQQPTDGRVYVRQGHYWLRQGTFAVEEQLHYIITPFVQRNMNNLIRAASTRRYPVLIQGPTSSGKTSMIEYLAKRSGNKFVRINNHEHTDLQEYLGSYISGSDGKLTFQEGILVKALREGHWIVLDELNLAPTDVLEALNRLLDDNRELLIPETQEVIRPHEDFMLFATQNPAGLYGGRKVLSRAFRNRFLELHFDDIPVEELTEILHRRTMIPESWCKRIVSVYQELSTLRQENRLFEQKSFATLRDLFRWAQRKADTIQDLANNGYMLLAERVRKEDERIAVKTVIENVMSKKGPRVTIDEESMWSDASSPEIKLCKDKARDDASVVWTRAMRRLFVLVAHAIRNNEPVLLVGETGCGKTTVCQMLADAFEKQLHILNAHQNTETGDLIGAQRPMRNRAATEELLYRQVLSVLRALPDSPNIAIQDLPQLLDLYDSLDETMRNLIPFEHREEIQTSRIRAAALFEWADGSLVHAMKTGQYFLLDEISLADDSVLERLNSVLESSRTLLLAEKGPMDSLVMANEGFQFLATMNPGGDYGKKELSPALRNRFTEIWVPALSDVEDILQIVRSKLKPSAVHHASSIVSFAQWFNEKYNTSVVASISIRDTLAWVTFINNSPSEDPLFGIVHGAAMVFVDTLGANPAGLLTISSASIDEERKACLHQLSNLLDTDVSPLYFNAISIVSTPETFQLGAFSIPKFTQTTETDLNFSLEAPTTRSNAMRIVRALQLSKPILLEGNPGVGKTTLITALAKAVGKPLTRLNLSEQTDLMDLFGSDVPVEGGQAGTFAWRDAPFLKSMKKGDWVLLDEMNLASQSVLEGLNAVLDHRGEVFISELDQTFHKHADFRVFAAQNPHHQGGGRKGLPASFVNRFTVVYADVFHPQDLSLICSKVFPSIEDDEVRKLISFVAQLDEQVVDRRAFGSLGAPWEFNLRDTLRWLQLVSGSFSGSARDFLGVVFAQRFRTEADRSRVLSLFETVHGAYEPRITLYHDQSTKAVQVGLGTLTRNLLLTRAEHVPSLRIQQLAPMEALLVSVRQNWPVILVGSPGSGKTSILTQLASTVGASLVTFSMNADIDAMDLVGGYEQVDPSRELYRFLEQLDEFVRHKLVSVETPPASLLTLLEQLSDQPKLQASDLLPLLQTLATEDQDFAAIFQQLQQHLQTPQQIDGARFQWVDGILIQALEQGKWLVLDNANLCSSAVLDRLNSLLEPNGYLSINEHSTADGEARIVKPHQDFRIFMTMDPRFGELSRAMRNRAVEICLIPEAGEYKEDRVRTPEYPLDSAMYRFRHLCKTHDCEADGVVEKIGNLSFADNSLLRSFKDQLWKGLLSPDTGGQTISMAPSSLQIDGTSTNQNRFESICAHIEYLLNDWIPQAETLQRQLIAPGPYHLSFPYHHLNNELSLRRSASTRHLSLWYASLYDVVLDLHKMKQAIKDLPSTRLERRKEKQKLPAFLQAFWKGLKQSIEAILAPSQSSQLLDNDMSDTKALRQLFWVFLELASSSSFDRATFQTYLKMLASASYSTAKKSSKHSQALTHSLSKEVATFGSDVQLTTGLGMEYIWRAFKPVTSSTLKQLTTVLALERLADRLDAVMWKSRLRLDEMIQIRERFGSSLELVRRQDVDAEELVTNLGVAVSELEQSIGEDDVAITPYFEEEFEGLCQFLDVAESLVSTSNVVSLVRAKSSLLARRSTKCPAIEDGKDAGHFVRLYRYLGHDKPSKQEIVLKGCFHTAMLSKLLRADEVQLVQLDRFESELQVLSQQLILDTVQITQDQNNVLRTFYRSILSGLSASHCSDVIEKVDQDTLSLYPDASISVQHHRALLPLQQCYKHANTVNQVDAQAWITLALTGLALYVPNYPHDPALRPMIERRLFNEEKSSLVAKLQALRGFQISFTGQDTSFRICQTEEMIQAMGDEPPVPTIVRPVSSELDSLQGEFSNLLSIIQPLASGSISIQEASNDHTLRQNIAHVIRRLEEGYRSYDDITAPALGFLVCLNIGLTLGAKGQEGDSEIARSLTYIAHQTPFLGLHTRHNVTSSDTLLKSCDEELGLKHAIDLRWHAVYCLATTKTVDPSYLGRENTRQLLHNLFSSFYGDWKNKLLQDQQEEAKNTNLYTFRGEEEADEEDPTLFPDYEKEDETQPLASTTSREHVIRLANIHADIFLGGGNASDAIKALLEWCEAHGSNYENALPLIYLSLQKKAHALSTSGASKEYNFYFDANLTEAKRLITLIHRIQLRYREIRKVWPEHVTLWDFRHVDPVAKFITKVEKLYGYIAAALWRQLELTTWARLFDIETEKARDNAKSWFFVAYETIIAAAESIEDETSMKTHTKDLLKTMEGFFLSTTLGQYEQRIALLRQLQHHIAMRVQDNNSLTPVYLALGNFIAYFSRLQKPKLEKEINDVIKLASWKDTNIEALKQSAKTSHRKLSKLVRKFRAILNQPVSGIVKAGFPEEDTGTAINPQVLACCTASIPSWSLVPTRFKNLSVTVSMMRNLSSPNTEAVDGATYISNFIVELEASIIELQKATPNLLNDENKETLYADTMKELRQMGIKSNLSSDVLARQDELSTVLATLPKVDEGGREAEFFLHKSLEHSGDLTPNDVARSVGYLEGLLHATVRQRVMLTLCVADEQAFTKIEDEQANAATTLQSSLSWLGAMLDTGADVVDAQAKLGMTGEVDELVRDMREWSLPNLPTNICLHGMFESWIERYPISQTVLNHIQPYVFNYPQIQVTDMAQDERVTVETHSKDIFTALDLILGSMQDVEAALKDLPSSIDDATWLICDAVNVILDRMHLLYTNDNLHSIAALITAMQPIFKQYLASHKYLLLHRLSKSFIQSADQPGKDDKLESGTGLGEGEGAEDISKDIGDDEDLEELAQEQKGEREGSIEEEDDAVDMAAEKEDQGSDAEEGDDDVQSEVGSVDDLGPRGKEDDLKEREGKEDVGTENQDEQNGENKEKEDQEAGKEEEDEEMEETEKMDPHAKEEETLDLPDDLNMDGDDGEDKDDNLGDMNMDAGAEPDMMDEEIGPEQENEEEKDTTGHQQEDEGPVDDDTDEARESRDDNADPNAEAGAGAEANEEAHQNQKEQTSASAANREDGNEGDSSEKQQETTAEDGTLGQTAQPDAGGRSEQQEDSPETQSFKKLGDVLEKWYNQQKEISEAQEKNETQAQQIDKDVDMAKADFEHLADEETKADTQALGTATEEQATTLDHDMAMAVDEEETAPMRPEDKDEEAQNGEQQDVDMEDAAPPQDQDPPPQSTTEGQPQSFIGEQKPFSRDDDDDAEMENAVPVEDNISDTSSIADVDTQLELTHLGPSSAPTVEQARALWHAHESATHSLSLQLTESLRLILAPTLATKLRGDFRTGKRLNLKRIIPYIASGYKRDKIWLRRSMPSKRSYQVLIALDDSRSMAEGGVVEMGLKTLTLVTRSLAMLEVGEVGVVGFGDNVNVAHEFDKPFTSEAGVKVFEQFGFAASKTNVRGLVERSLELFKEARAKASSSVSEDLWQLMLVVSDGICDSHTEIQRLVRRAQEERVMIVFVIIDATATNPPPSAVPATVSDAEHVIEQPKEKTSIMDLTSVDISPEGKIVKWKYMEKFPFRYYFVVRDVRELPGVLSAALRQWFGEVAGSV</sequence>
<dbReference type="PIRSF" id="PIRSF010340">
    <property type="entry name" value="Midasin"/>
    <property type="match status" value="1"/>
</dbReference>
<dbReference type="Pfam" id="PF17867">
    <property type="entry name" value="AAA_lid_7"/>
    <property type="match status" value="3"/>
</dbReference>
<name>A0A6A6RL77_9PLEO</name>
<keyword evidence="14" id="KW-1185">Reference proteome</keyword>
<dbReference type="InterPro" id="IPR036465">
    <property type="entry name" value="vWFA_dom_sf"/>
</dbReference>
<feature type="region of interest" description="Disordered" evidence="11">
    <location>
        <begin position="3876"/>
        <end position="4260"/>
    </location>
</feature>
<evidence type="ECO:0000256" key="1">
    <source>
        <dbReference type="ARBA" id="ARBA00004604"/>
    </source>
</evidence>
<dbReference type="InterPro" id="IPR027417">
    <property type="entry name" value="P-loop_NTPase"/>
</dbReference>
<dbReference type="SUPFAM" id="SSF52540">
    <property type="entry name" value="P-loop containing nucleoside triphosphate hydrolases"/>
    <property type="match status" value="6"/>
</dbReference>
<feature type="compositionally biased region" description="Acidic residues" evidence="11">
    <location>
        <begin position="3942"/>
        <end position="3951"/>
    </location>
</feature>
<feature type="domain" description="VWFA" evidence="12">
    <location>
        <begin position="4376"/>
        <end position="4595"/>
    </location>
</feature>
<keyword evidence="5" id="KW-0597">Phosphoprotein</keyword>
<dbReference type="FunFam" id="3.40.50.300:FF:001053">
    <property type="entry name" value="Midasin"/>
    <property type="match status" value="1"/>
</dbReference>
<feature type="compositionally biased region" description="Acidic residues" evidence="11">
    <location>
        <begin position="4207"/>
        <end position="4223"/>
    </location>
</feature>
<dbReference type="InterPro" id="IPR003593">
    <property type="entry name" value="AAA+_ATPase"/>
</dbReference>
<feature type="region of interest" description="Disordered" evidence="11">
    <location>
        <begin position="704"/>
        <end position="725"/>
    </location>
</feature>
<evidence type="ECO:0000259" key="12">
    <source>
        <dbReference type="PROSITE" id="PS50234"/>
    </source>
</evidence>
<dbReference type="PANTHER" id="PTHR48103:SF2">
    <property type="entry name" value="MIDASIN"/>
    <property type="match status" value="1"/>
</dbReference>
<evidence type="ECO:0000313" key="14">
    <source>
        <dbReference type="Proteomes" id="UP000799753"/>
    </source>
</evidence>
<accession>A0A6A6RL77</accession>
<dbReference type="Gene3D" id="3.40.50.300">
    <property type="entry name" value="P-loop containing nucleotide triphosphate hydrolases"/>
    <property type="match status" value="6"/>
</dbReference>
<feature type="compositionally biased region" description="Acidic residues" evidence="11">
    <location>
        <begin position="3882"/>
        <end position="3893"/>
    </location>
</feature>
<feature type="compositionally biased region" description="Basic and acidic residues" evidence="11">
    <location>
        <begin position="3952"/>
        <end position="3962"/>
    </location>
</feature>
<comment type="similarity">
    <text evidence="3 10">Belongs to the midasin family.</text>
</comment>
<feature type="region of interest" description="Disordered" evidence="11">
    <location>
        <begin position="3852"/>
        <end position="3871"/>
    </location>
</feature>
<dbReference type="GO" id="GO:0005730">
    <property type="term" value="C:nucleolus"/>
    <property type="evidence" value="ECO:0007669"/>
    <property type="project" value="UniProtKB-SubCell"/>
</dbReference>
<keyword evidence="8 10" id="KW-0143">Chaperone</keyword>
<feature type="compositionally biased region" description="Polar residues" evidence="11">
    <location>
        <begin position="4174"/>
        <end position="4185"/>
    </location>
</feature>
<feature type="compositionally biased region" description="Basic and acidic residues" evidence="11">
    <location>
        <begin position="3930"/>
        <end position="3941"/>
    </location>
</feature>
<feature type="compositionally biased region" description="Basic and acidic residues" evidence="11">
    <location>
        <begin position="4071"/>
        <end position="4085"/>
    </location>
</feature>
<dbReference type="SUPFAM" id="SSF53300">
    <property type="entry name" value="vWA-like"/>
    <property type="match status" value="1"/>
</dbReference>
<organism evidence="13 14">
    <name type="scientific">Massarina eburnea CBS 473.64</name>
    <dbReference type="NCBI Taxonomy" id="1395130"/>
    <lineage>
        <taxon>Eukaryota</taxon>
        <taxon>Fungi</taxon>
        <taxon>Dikarya</taxon>
        <taxon>Ascomycota</taxon>
        <taxon>Pezizomycotina</taxon>
        <taxon>Dothideomycetes</taxon>
        <taxon>Pleosporomycetidae</taxon>
        <taxon>Pleosporales</taxon>
        <taxon>Massarineae</taxon>
        <taxon>Massarinaceae</taxon>
        <taxon>Massarina</taxon>
    </lineage>
</organism>
<protein>
    <recommendedName>
        <fullName evidence="4 10">Midasin</fullName>
    </recommendedName>
</protein>
<feature type="compositionally biased region" description="Low complexity" evidence="11">
    <location>
        <begin position="4042"/>
        <end position="4052"/>
    </location>
</feature>
<evidence type="ECO:0000256" key="8">
    <source>
        <dbReference type="ARBA" id="ARBA00023186"/>
    </source>
</evidence>